<keyword evidence="1" id="KW-0812">Transmembrane</keyword>
<dbReference type="KEGG" id="mhf:MHF_0374"/>
<sequence>MAINPLYTAAGLGAAGAIGGGIYLAYPHSPTPKSIEDKLKEEHFVPITEDGAWQTMLAKYNEKKNEDGARFTTEKTDVKLEDLKSSCKSVLSEEADTSKNYSKARRWCTVPKTLSSLLEAHKLHLLNIGTGNENQQEWDKLQKSYEKVSENRIDGLNLGSSDKWKQLREKCSEISKKDSTEANFETLFSNLKRWCVREEADKLT</sequence>
<dbReference type="EMBL" id="CP002808">
    <property type="protein sequence ID" value="AEG72650.1"/>
    <property type="molecule type" value="Genomic_DNA"/>
</dbReference>
<organism evidence="2 3">
    <name type="scientific">Mycoplasma haemofelis (strain Ohio2)</name>
    <dbReference type="NCBI Taxonomy" id="859194"/>
    <lineage>
        <taxon>Bacteria</taxon>
        <taxon>Bacillati</taxon>
        <taxon>Mycoplasmatota</taxon>
        <taxon>Mollicutes</taxon>
        <taxon>Mycoplasmataceae</taxon>
        <taxon>Mycoplasma</taxon>
    </lineage>
</organism>
<protein>
    <submittedName>
        <fullName evidence="2">Uncharacterized protein</fullName>
    </submittedName>
</protein>
<dbReference type="HOGENOM" id="CLU_098620_3_0_14"/>
<dbReference type="BioCyc" id="MHAE859194:G1GR7-365-MONOMER"/>
<feature type="transmembrane region" description="Helical" evidence="1">
    <location>
        <begin position="6"/>
        <end position="26"/>
    </location>
</feature>
<evidence type="ECO:0000313" key="3">
    <source>
        <dbReference type="Proteomes" id="UP000007952"/>
    </source>
</evidence>
<dbReference type="Proteomes" id="UP000007952">
    <property type="component" value="Chromosome"/>
</dbReference>
<reference evidence="2 3" key="1">
    <citation type="journal article" date="2011" name="J. Bacteriol.">
        <title>Complete genome sequences of two hemotropic Mycoplasmas, Mycoplasma haemofelis strain Ohio2 and Mycoplasma suis strain Illinois.</title>
        <authorList>
            <person name="Messick J.B."/>
            <person name="Santos A.P."/>
            <person name="Guimaraes A.M."/>
        </authorList>
    </citation>
    <scope>NUCLEOTIDE SEQUENCE [LARGE SCALE GENOMIC DNA]</scope>
    <source>
        <strain evidence="2 3">Ohio2</strain>
    </source>
</reference>
<proteinExistence type="predicted"/>
<gene>
    <name evidence="2" type="ordered locus">MHF_0374</name>
</gene>
<evidence type="ECO:0000256" key="1">
    <source>
        <dbReference type="SAM" id="Phobius"/>
    </source>
</evidence>
<dbReference type="STRING" id="859194.MHF_0374"/>
<keyword evidence="1" id="KW-0472">Membrane</keyword>
<reference key="2">
    <citation type="submission" date="2011-05" db="EMBL/GenBank/DDBJ databases">
        <title>The Genome of Mycoplasma haemofelis Strain Ohio2, a pathogenic hemoplasma of the cat.</title>
        <authorList>
            <person name="Santos A.P."/>
            <person name="Guimaraes A.M.S."/>
            <person name="SanMiguel P.J."/>
            <person name="Martin S.W."/>
            <person name="Messick J.B."/>
        </authorList>
    </citation>
    <scope>NUCLEOTIDE SEQUENCE</scope>
    <source>
        <strain>Ohio2</strain>
    </source>
</reference>
<name>F6FH45_MYCHI</name>
<accession>F6FH45</accession>
<evidence type="ECO:0000313" key="2">
    <source>
        <dbReference type="EMBL" id="AEG72650.1"/>
    </source>
</evidence>
<keyword evidence="1" id="KW-1133">Transmembrane helix</keyword>
<dbReference type="AlphaFoldDB" id="F6FH45"/>